<proteinExistence type="predicted"/>
<dbReference type="EMBL" id="SJPJ01000002">
    <property type="protein sequence ID" value="TWT76550.1"/>
    <property type="molecule type" value="Genomic_DNA"/>
</dbReference>
<reference evidence="1 2" key="1">
    <citation type="submission" date="2019-02" db="EMBL/GenBank/DDBJ databases">
        <title>Deep-cultivation of Planctomycetes and their phenomic and genomic characterization uncovers novel biology.</title>
        <authorList>
            <person name="Wiegand S."/>
            <person name="Jogler M."/>
            <person name="Boedeker C."/>
            <person name="Pinto D."/>
            <person name="Vollmers J."/>
            <person name="Rivas-Marin E."/>
            <person name="Kohn T."/>
            <person name="Peeters S.H."/>
            <person name="Heuer A."/>
            <person name="Rast P."/>
            <person name="Oberbeckmann S."/>
            <person name="Bunk B."/>
            <person name="Jeske O."/>
            <person name="Meyerdierks A."/>
            <person name="Storesund J.E."/>
            <person name="Kallscheuer N."/>
            <person name="Luecker S."/>
            <person name="Lage O.M."/>
            <person name="Pohl T."/>
            <person name="Merkel B.J."/>
            <person name="Hornburger P."/>
            <person name="Mueller R.-W."/>
            <person name="Bruemmer F."/>
            <person name="Labrenz M."/>
            <person name="Spormann A.M."/>
            <person name="Op Den Camp H."/>
            <person name="Overmann J."/>
            <person name="Amann R."/>
            <person name="Jetten M.S.M."/>
            <person name="Mascher T."/>
            <person name="Medema M.H."/>
            <person name="Devos D.P."/>
            <person name="Kaster A.-K."/>
            <person name="Ovreas L."/>
            <person name="Rohde M."/>
            <person name="Galperin M.Y."/>
            <person name="Jogler C."/>
        </authorList>
    </citation>
    <scope>NUCLEOTIDE SEQUENCE [LARGE SCALE GENOMIC DNA]</scope>
    <source>
        <strain evidence="1 2">CA13</strain>
    </source>
</reference>
<sequence>MTETSYPNEATLDPPGTIAVIGAGPLGIEAALYGRFLGYSVTLIEANAIGHSMRPVIDDPFPMLPHQSLSSLAIEAIEAQSPDKMPMQLPMTYRDWIERALVALADCDLLSGRLRMPCRVARIDLAEIEQDKNDEQSTVDSAEDESIPPDFLLTVDEEGKPGTSIRVEAVILAIGDEASIEHGFDVPTDYHFRIGETRDADLAKNLQAGRRQITQIFASLGGRPDLDLYRPRRV</sequence>
<dbReference type="OrthoDB" id="9773233at2"/>
<dbReference type="Proteomes" id="UP000315010">
    <property type="component" value="Unassembled WGS sequence"/>
</dbReference>
<keyword evidence="2" id="KW-1185">Reference proteome</keyword>
<evidence type="ECO:0000313" key="2">
    <source>
        <dbReference type="Proteomes" id="UP000315010"/>
    </source>
</evidence>
<dbReference type="RefSeq" id="WP_146404299.1">
    <property type="nucleotide sequence ID" value="NZ_SJPJ01000002.1"/>
</dbReference>
<evidence type="ECO:0000313" key="1">
    <source>
        <dbReference type="EMBL" id="TWT76550.1"/>
    </source>
</evidence>
<dbReference type="SUPFAM" id="SSF51971">
    <property type="entry name" value="Nucleotide-binding domain"/>
    <property type="match status" value="1"/>
</dbReference>
<comment type="caution">
    <text evidence="1">The sequence shown here is derived from an EMBL/GenBank/DDBJ whole genome shotgun (WGS) entry which is preliminary data.</text>
</comment>
<dbReference type="Gene3D" id="3.40.50.720">
    <property type="entry name" value="NAD(P)-binding Rossmann-like Domain"/>
    <property type="match status" value="1"/>
</dbReference>
<gene>
    <name evidence="1" type="ORF">CA13_70450</name>
</gene>
<organism evidence="1 2">
    <name type="scientific">Novipirellula herctigrandis</name>
    <dbReference type="NCBI Taxonomy" id="2527986"/>
    <lineage>
        <taxon>Bacteria</taxon>
        <taxon>Pseudomonadati</taxon>
        <taxon>Planctomycetota</taxon>
        <taxon>Planctomycetia</taxon>
        <taxon>Pirellulales</taxon>
        <taxon>Pirellulaceae</taxon>
        <taxon>Novipirellula</taxon>
    </lineage>
</organism>
<protein>
    <submittedName>
        <fullName evidence="1">Pyridine nucleotide-disulfide oxidoreductase</fullName>
    </submittedName>
</protein>
<name>A0A5C5YP82_9BACT</name>
<dbReference type="AlphaFoldDB" id="A0A5C5YP82"/>
<accession>A0A5C5YP82</accession>